<dbReference type="AlphaFoldDB" id="A0A3S4UQ75"/>
<organism evidence="3 4">
    <name type="scientific">Neorhizobium lilium</name>
    <dbReference type="NCBI Taxonomy" id="2503024"/>
    <lineage>
        <taxon>Bacteria</taxon>
        <taxon>Pseudomonadati</taxon>
        <taxon>Pseudomonadota</taxon>
        <taxon>Alphaproteobacteria</taxon>
        <taxon>Hyphomicrobiales</taxon>
        <taxon>Rhizobiaceae</taxon>
        <taxon>Rhizobium/Agrobacterium group</taxon>
        <taxon>Neorhizobium</taxon>
    </lineage>
</organism>
<dbReference type="RefSeq" id="WP_128442553.1">
    <property type="nucleotide sequence ID" value="NZ_SBIP01000002.1"/>
</dbReference>
<dbReference type="Proteomes" id="UP000287687">
    <property type="component" value="Unassembled WGS sequence"/>
</dbReference>
<dbReference type="EMBL" id="SBIP01000002">
    <property type="protein sequence ID" value="RWX78576.1"/>
    <property type="molecule type" value="Genomic_DNA"/>
</dbReference>
<evidence type="ECO:0000256" key="2">
    <source>
        <dbReference type="SAM" id="Phobius"/>
    </source>
</evidence>
<feature type="compositionally biased region" description="Low complexity" evidence="1">
    <location>
        <begin position="7"/>
        <end position="16"/>
    </location>
</feature>
<keyword evidence="2" id="KW-0472">Membrane</keyword>
<keyword evidence="4" id="KW-1185">Reference proteome</keyword>
<keyword evidence="2" id="KW-1133">Transmembrane helix</keyword>
<feature type="transmembrane region" description="Helical" evidence="2">
    <location>
        <begin position="100"/>
        <end position="120"/>
    </location>
</feature>
<feature type="transmembrane region" description="Helical" evidence="2">
    <location>
        <begin position="141"/>
        <end position="162"/>
    </location>
</feature>
<accession>A0A3S4UQ75</accession>
<name>A0A3S4UQ75_9HYPH</name>
<feature type="region of interest" description="Disordered" evidence="1">
    <location>
        <begin position="1"/>
        <end position="33"/>
    </location>
</feature>
<reference evidence="3 4" key="1">
    <citation type="submission" date="2019-01" db="EMBL/GenBank/DDBJ databases">
        <title>The draft genome of Rhizobium sp. 24NR.</title>
        <authorList>
            <person name="Liu L."/>
            <person name="Liang L."/>
            <person name="Shi S."/>
            <person name="Xu L."/>
            <person name="Wang X."/>
            <person name="Li L."/>
            <person name="Zhang X."/>
        </authorList>
    </citation>
    <scope>NUCLEOTIDE SEQUENCE [LARGE SCALE GENOMIC DNA]</scope>
    <source>
        <strain evidence="3 4">24NR</strain>
    </source>
</reference>
<protein>
    <submittedName>
        <fullName evidence="3">Uncharacterized protein</fullName>
    </submittedName>
</protein>
<evidence type="ECO:0000313" key="4">
    <source>
        <dbReference type="Proteomes" id="UP000287687"/>
    </source>
</evidence>
<evidence type="ECO:0000256" key="1">
    <source>
        <dbReference type="SAM" id="MobiDB-lite"/>
    </source>
</evidence>
<proteinExistence type="predicted"/>
<feature type="transmembrane region" description="Helical" evidence="2">
    <location>
        <begin position="174"/>
        <end position="199"/>
    </location>
</feature>
<sequence length="205" mass="21916">MAESDDSAGTADDSSSVPATPGKNDYTDGRTLGEWESKYPTPARRCINQEAFFLAGLLIVLCCVSGLLLALSGQTVDMPLNSVAENASAKQNILHFDLKILTIFFVGCVGGTTFSIKWLIHSVAKLKWHLDRRYWRMFVPLIGGVYACVVLTLFDGGVIGVADGAHSRSMATTAALAFLVGYFSDGVSGLLSNIANAVFGTLEKK</sequence>
<evidence type="ECO:0000313" key="3">
    <source>
        <dbReference type="EMBL" id="RWX78576.1"/>
    </source>
</evidence>
<gene>
    <name evidence="3" type="ORF">EPK99_08195</name>
</gene>
<dbReference type="OrthoDB" id="8448905at2"/>
<keyword evidence="2" id="KW-0812">Transmembrane</keyword>
<comment type="caution">
    <text evidence="3">The sequence shown here is derived from an EMBL/GenBank/DDBJ whole genome shotgun (WGS) entry which is preliminary data.</text>
</comment>
<feature type="transmembrane region" description="Helical" evidence="2">
    <location>
        <begin position="51"/>
        <end position="71"/>
    </location>
</feature>